<dbReference type="RefSeq" id="WP_131578505.1">
    <property type="nucleotide sequence ID" value="NZ_CBCSAJ010000117.1"/>
</dbReference>
<organism evidence="1 2">
    <name type="scientific">Paracoccus nototheniae</name>
    <dbReference type="NCBI Taxonomy" id="2489002"/>
    <lineage>
        <taxon>Bacteria</taxon>
        <taxon>Pseudomonadati</taxon>
        <taxon>Pseudomonadota</taxon>
        <taxon>Alphaproteobacteria</taxon>
        <taxon>Rhodobacterales</taxon>
        <taxon>Paracoccaceae</taxon>
        <taxon>Paracoccus</taxon>
    </lineage>
</organism>
<accession>A0ABW4DUA4</accession>
<dbReference type="Proteomes" id="UP001597302">
    <property type="component" value="Unassembled WGS sequence"/>
</dbReference>
<dbReference type="EMBL" id="JBHTOQ010000007">
    <property type="protein sequence ID" value="MFD1480764.1"/>
    <property type="molecule type" value="Genomic_DNA"/>
</dbReference>
<protein>
    <submittedName>
        <fullName evidence="1">Uncharacterized protein</fullName>
    </submittedName>
</protein>
<keyword evidence="2" id="KW-1185">Reference proteome</keyword>
<comment type="caution">
    <text evidence="1">The sequence shown here is derived from an EMBL/GenBank/DDBJ whole genome shotgun (WGS) entry which is preliminary data.</text>
</comment>
<proteinExistence type="predicted"/>
<evidence type="ECO:0000313" key="1">
    <source>
        <dbReference type="EMBL" id="MFD1480764.1"/>
    </source>
</evidence>
<evidence type="ECO:0000313" key="2">
    <source>
        <dbReference type="Proteomes" id="UP001597302"/>
    </source>
</evidence>
<reference evidence="2" key="1">
    <citation type="journal article" date="2019" name="Int. J. Syst. Evol. Microbiol.">
        <title>The Global Catalogue of Microorganisms (GCM) 10K type strain sequencing project: providing services to taxonomists for standard genome sequencing and annotation.</title>
        <authorList>
            <consortium name="The Broad Institute Genomics Platform"/>
            <consortium name="The Broad Institute Genome Sequencing Center for Infectious Disease"/>
            <person name="Wu L."/>
            <person name="Ma J."/>
        </authorList>
    </citation>
    <scope>NUCLEOTIDE SEQUENCE [LARGE SCALE GENOMIC DNA]</scope>
    <source>
        <strain evidence="2">CCM 8875</strain>
    </source>
</reference>
<name>A0ABW4DUA4_9RHOB</name>
<gene>
    <name evidence="1" type="ORF">ACFQ5P_05615</name>
</gene>
<sequence>MKENLNLLFNLLPAPGTKGYLVLEHLTAVNLQDRGEVMVADSVIRLSLCANQDGDNPLPVYELLLNDDETHNPIEAHDRIRTWAAGFMLGARYAGETIGLTIKPAQTV</sequence>